<evidence type="ECO:0000313" key="1">
    <source>
        <dbReference type="EMBL" id="GFQ80729.1"/>
    </source>
</evidence>
<dbReference type="AlphaFoldDB" id="A0A8X6FJP1"/>
<gene>
    <name evidence="1" type="ORF">TNCT_360101</name>
</gene>
<accession>A0A8X6FJP1</accession>
<proteinExistence type="predicted"/>
<organism evidence="1 2">
    <name type="scientific">Trichonephila clavata</name>
    <name type="common">Joro spider</name>
    <name type="synonym">Nephila clavata</name>
    <dbReference type="NCBI Taxonomy" id="2740835"/>
    <lineage>
        <taxon>Eukaryota</taxon>
        <taxon>Metazoa</taxon>
        <taxon>Ecdysozoa</taxon>
        <taxon>Arthropoda</taxon>
        <taxon>Chelicerata</taxon>
        <taxon>Arachnida</taxon>
        <taxon>Araneae</taxon>
        <taxon>Araneomorphae</taxon>
        <taxon>Entelegynae</taxon>
        <taxon>Araneoidea</taxon>
        <taxon>Nephilidae</taxon>
        <taxon>Trichonephila</taxon>
    </lineage>
</organism>
<sequence length="78" mass="8389">MGIFYHPGIKAAVDGMVPHILSRQVQSQTNGVKAQDYGNSVLGPARCVAGGFYATKNNDQLRCLLRNSTKAPKSIAKQ</sequence>
<keyword evidence="2" id="KW-1185">Reference proteome</keyword>
<dbReference type="EMBL" id="BMAO01002438">
    <property type="protein sequence ID" value="GFQ80729.1"/>
    <property type="molecule type" value="Genomic_DNA"/>
</dbReference>
<protein>
    <submittedName>
        <fullName evidence="1">Uncharacterized protein</fullName>
    </submittedName>
</protein>
<comment type="caution">
    <text evidence="1">The sequence shown here is derived from an EMBL/GenBank/DDBJ whole genome shotgun (WGS) entry which is preliminary data.</text>
</comment>
<reference evidence="1" key="1">
    <citation type="submission" date="2020-07" db="EMBL/GenBank/DDBJ databases">
        <title>Multicomponent nature underlies the extraordinary mechanical properties of spider dragline silk.</title>
        <authorList>
            <person name="Kono N."/>
            <person name="Nakamura H."/>
            <person name="Mori M."/>
            <person name="Yoshida Y."/>
            <person name="Ohtoshi R."/>
            <person name="Malay A.D."/>
            <person name="Moran D.A.P."/>
            <person name="Tomita M."/>
            <person name="Numata K."/>
            <person name="Arakawa K."/>
        </authorList>
    </citation>
    <scope>NUCLEOTIDE SEQUENCE</scope>
</reference>
<dbReference type="Proteomes" id="UP000887116">
    <property type="component" value="Unassembled WGS sequence"/>
</dbReference>
<name>A0A8X6FJP1_TRICU</name>
<evidence type="ECO:0000313" key="2">
    <source>
        <dbReference type="Proteomes" id="UP000887116"/>
    </source>
</evidence>